<name>A0AAN4UNH6_9RHOB</name>
<dbReference type="CDD" id="cd22359">
    <property type="entry name" value="SfsA-like_bacterial"/>
    <property type="match status" value="1"/>
</dbReference>
<dbReference type="EMBL" id="FNOB01000004">
    <property type="protein sequence ID" value="SDW48731.1"/>
    <property type="molecule type" value="Genomic_DNA"/>
</dbReference>
<evidence type="ECO:0000313" key="4">
    <source>
        <dbReference type="EMBL" id="GHD98362.1"/>
    </source>
</evidence>
<feature type="domain" description="SfsA N-terminal OB" evidence="3">
    <location>
        <begin position="12"/>
        <end position="78"/>
    </location>
</feature>
<dbReference type="Pfam" id="PF17746">
    <property type="entry name" value="SfsA_N"/>
    <property type="match status" value="1"/>
</dbReference>
<evidence type="ECO:0000259" key="2">
    <source>
        <dbReference type="Pfam" id="PF03749"/>
    </source>
</evidence>
<dbReference type="InterPro" id="IPR005224">
    <property type="entry name" value="SfsA"/>
</dbReference>
<dbReference type="RefSeq" id="WP_035842564.1">
    <property type="nucleotide sequence ID" value="NZ_BNAB01000001.1"/>
</dbReference>
<reference evidence="4" key="3">
    <citation type="submission" date="2023-06" db="EMBL/GenBank/DDBJ databases">
        <authorList>
            <person name="Sun Q."/>
            <person name="Zhou Y."/>
        </authorList>
    </citation>
    <scope>NUCLEOTIDE SEQUENCE</scope>
    <source>
        <strain evidence="4">CGMCC 1.10859</strain>
    </source>
</reference>
<organism evidence="4 7">
    <name type="scientific">Allgaiera indica</name>
    <dbReference type="NCBI Taxonomy" id="765699"/>
    <lineage>
        <taxon>Bacteria</taxon>
        <taxon>Pseudomonadati</taxon>
        <taxon>Pseudomonadota</taxon>
        <taxon>Alphaproteobacteria</taxon>
        <taxon>Rhodobacterales</taxon>
        <taxon>Paracoccaceae</taxon>
        <taxon>Allgaiera</taxon>
    </lineage>
</organism>
<dbReference type="Gene3D" id="3.40.1350.60">
    <property type="match status" value="1"/>
</dbReference>
<dbReference type="PANTHER" id="PTHR30545">
    <property type="entry name" value="SUGAR FERMENTATION STIMULATION PROTEIN A"/>
    <property type="match status" value="1"/>
</dbReference>
<sequence>MRFPPLLQARLIRRYKRFLSDMRLPDGREVVAHCPNPGSMLGLAPEGARCWLEPNDDPKKKLGYSWKLVEPAPGTLVAVDTGLANRVVAEALATGAVPDLAGYATIRAEVPYGAGSRVDFLLSDPTRGEALVEVKSVTLSRGGWAEFPDSVTKRGTKHLQELAREAQAGRRAVMLYLVSRSDGTRVRIAADIDPAYAMAFDAARAAGVEMLALGTEVSPEGVRAARALPVA</sequence>
<dbReference type="AlphaFoldDB" id="A0AAN4UNH6"/>
<reference evidence="5 6" key="2">
    <citation type="submission" date="2016-10" db="EMBL/GenBank/DDBJ databases">
        <authorList>
            <person name="Varghese N."/>
            <person name="Submissions S."/>
        </authorList>
    </citation>
    <scope>NUCLEOTIDE SEQUENCE [LARGE SCALE GENOMIC DNA]</scope>
    <source>
        <strain evidence="5 6">DSM 24802</strain>
    </source>
</reference>
<proteinExistence type="inferred from homology"/>
<dbReference type="GO" id="GO:0003677">
    <property type="term" value="F:DNA binding"/>
    <property type="evidence" value="ECO:0007669"/>
    <property type="project" value="InterPro"/>
</dbReference>
<dbReference type="Pfam" id="PF03749">
    <property type="entry name" value="SfsA"/>
    <property type="match status" value="1"/>
</dbReference>
<reference evidence="4" key="1">
    <citation type="journal article" date="2014" name="Int. J. Syst. Evol. Microbiol.">
        <title>Complete genome sequence of Corynebacterium casei LMG S-19264T (=DSM 44701T), isolated from a smear-ripened cheese.</title>
        <authorList>
            <consortium name="US DOE Joint Genome Institute (JGI-PGF)"/>
            <person name="Walter F."/>
            <person name="Albersmeier A."/>
            <person name="Kalinowski J."/>
            <person name="Ruckert C."/>
        </authorList>
    </citation>
    <scope>NUCLEOTIDE SEQUENCE</scope>
    <source>
        <strain evidence="4">CGMCC 1.10859</strain>
    </source>
</reference>
<comment type="caution">
    <text evidence="4">The sequence shown here is derived from an EMBL/GenBank/DDBJ whole genome shotgun (WGS) entry which is preliminary data.</text>
</comment>
<dbReference type="InterPro" id="IPR041465">
    <property type="entry name" value="SfsA_N"/>
</dbReference>
<accession>A0AAN4UNH6</accession>
<evidence type="ECO:0000313" key="5">
    <source>
        <dbReference type="EMBL" id="SDW48731.1"/>
    </source>
</evidence>
<feature type="domain" description="Sugar fermentation stimulation protein C-terminal" evidence="2">
    <location>
        <begin position="83"/>
        <end position="220"/>
    </location>
</feature>
<evidence type="ECO:0000259" key="3">
    <source>
        <dbReference type="Pfam" id="PF17746"/>
    </source>
</evidence>
<dbReference type="InterPro" id="IPR040452">
    <property type="entry name" value="SfsA_C"/>
</dbReference>
<comment type="similarity">
    <text evidence="1">Belongs to the SfsA family.</text>
</comment>
<dbReference type="HAMAP" id="MF_00095">
    <property type="entry name" value="SfsA"/>
    <property type="match status" value="1"/>
</dbReference>
<dbReference type="EMBL" id="BNAB01000001">
    <property type="protein sequence ID" value="GHD98362.1"/>
    <property type="molecule type" value="Genomic_DNA"/>
</dbReference>
<dbReference type="NCBIfam" id="TIGR00230">
    <property type="entry name" value="sfsA"/>
    <property type="match status" value="1"/>
</dbReference>
<dbReference type="Proteomes" id="UP000199541">
    <property type="component" value="Unassembled WGS sequence"/>
</dbReference>
<protein>
    <recommendedName>
        <fullName evidence="1">Sugar fermentation stimulation protein homolog</fullName>
    </recommendedName>
</protein>
<evidence type="ECO:0000313" key="7">
    <source>
        <dbReference type="Proteomes" id="UP000634647"/>
    </source>
</evidence>
<evidence type="ECO:0000256" key="1">
    <source>
        <dbReference type="HAMAP-Rule" id="MF_00095"/>
    </source>
</evidence>
<dbReference type="Gene3D" id="2.40.50.580">
    <property type="match status" value="1"/>
</dbReference>
<dbReference type="Proteomes" id="UP000634647">
    <property type="component" value="Unassembled WGS sequence"/>
</dbReference>
<gene>
    <name evidence="1 4" type="primary">sfsA</name>
    <name evidence="4" type="ORF">GCM10008024_01570</name>
    <name evidence="5" type="ORF">SAMN05444006_10457</name>
</gene>
<dbReference type="PANTHER" id="PTHR30545:SF2">
    <property type="entry name" value="SUGAR FERMENTATION STIMULATION PROTEIN A"/>
    <property type="match status" value="1"/>
</dbReference>
<evidence type="ECO:0000313" key="6">
    <source>
        <dbReference type="Proteomes" id="UP000199541"/>
    </source>
</evidence>
<keyword evidence="6" id="KW-1185">Reference proteome</keyword>